<evidence type="ECO:0000313" key="3">
    <source>
        <dbReference type="Proteomes" id="UP000002527"/>
    </source>
</evidence>
<gene>
    <name evidence="2" type="ordered locus">BCE_3597</name>
</gene>
<protein>
    <recommendedName>
        <fullName evidence="4">Spermidine/putrescine ABC transporter ATP-binding protein</fullName>
    </recommendedName>
</protein>
<evidence type="ECO:0008006" key="4">
    <source>
        <dbReference type="Google" id="ProtNLM"/>
    </source>
</evidence>
<feature type="region of interest" description="Disordered" evidence="1">
    <location>
        <begin position="1"/>
        <end position="35"/>
    </location>
</feature>
<proteinExistence type="predicted"/>
<sequence length="35" mass="3744">MSRYLWAVSPSPQNSAEAKKLGRGLTARKSPIGEG</sequence>
<evidence type="ECO:0000313" key="2">
    <source>
        <dbReference type="EMBL" id="AAS42502.1"/>
    </source>
</evidence>
<name>Q733R1_BACC1</name>
<dbReference type="Proteomes" id="UP000002527">
    <property type="component" value="Chromosome"/>
</dbReference>
<dbReference type="KEGG" id="bca:BCE_3597"/>
<dbReference type="HOGENOM" id="CLU_200230_2_1_9"/>
<accession>Q733R1</accession>
<organism evidence="2 3">
    <name type="scientific">Bacillus cereus (strain ATCC 10987 / NRS 248)</name>
    <dbReference type="NCBI Taxonomy" id="222523"/>
    <lineage>
        <taxon>Bacteria</taxon>
        <taxon>Bacillati</taxon>
        <taxon>Bacillota</taxon>
        <taxon>Bacilli</taxon>
        <taxon>Bacillales</taxon>
        <taxon>Bacillaceae</taxon>
        <taxon>Bacillus</taxon>
        <taxon>Bacillus cereus group</taxon>
    </lineage>
</organism>
<reference evidence="2 3" key="1">
    <citation type="journal article" date="2004" name="Nucleic Acids Res.">
        <title>The genome sequence of Bacillus cereus ATCC 10987 reveals metabolic adaptations and a large plasmid related to Bacillus anthracis pXO1.</title>
        <authorList>
            <person name="Rasko D.A."/>
            <person name="Ravel J."/>
            <person name="Okstad O.A."/>
            <person name="Helgason E."/>
            <person name="Cer R.Z."/>
            <person name="Jiang L."/>
            <person name="Shores K.A."/>
            <person name="Fouts D.E."/>
            <person name="Tourasse N.J."/>
            <person name="Angiuoli S.V."/>
            <person name="Kolonay J."/>
            <person name="Nelson W.C."/>
            <person name="Kolsto A.-B."/>
            <person name="Fraser C.M."/>
            <person name="Read T.D."/>
        </authorList>
    </citation>
    <scope>NUCLEOTIDE SEQUENCE [LARGE SCALE GENOMIC DNA]</scope>
    <source>
        <strain evidence="3">ATCC 10987 / NRS 248</strain>
    </source>
</reference>
<dbReference type="AlphaFoldDB" id="Q733R1"/>
<dbReference type="EMBL" id="AE017194">
    <property type="protein sequence ID" value="AAS42502.1"/>
    <property type="molecule type" value="Genomic_DNA"/>
</dbReference>
<evidence type="ECO:0000256" key="1">
    <source>
        <dbReference type="SAM" id="MobiDB-lite"/>
    </source>
</evidence>